<sequence length="115" mass="13275">MIVFFNEILNVIVFNNTALSLAVIRNDIEMVDYLLMQENVDVNIKIARRKGYFRVLDKRIGLEIASKCAPPSGYCVKNNCLVSCTADMSVYPLVLLYSKKWYNPKFEKLDFIVQN</sequence>
<dbReference type="Proteomes" id="UP001470230">
    <property type="component" value="Unassembled WGS sequence"/>
</dbReference>
<proteinExistence type="predicted"/>
<gene>
    <name evidence="1" type="ORF">M9Y10_000946</name>
</gene>
<evidence type="ECO:0000313" key="1">
    <source>
        <dbReference type="EMBL" id="KAK8898654.1"/>
    </source>
</evidence>
<accession>A0ABR2L5Q0</accession>
<dbReference type="InterPro" id="IPR036770">
    <property type="entry name" value="Ankyrin_rpt-contain_sf"/>
</dbReference>
<dbReference type="EMBL" id="JAPFFF010000001">
    <property type="protein sequence ID" value="KAK8898654.1"/>
    <property type="molecule type" value="Genomic_DNA"/>
</dbReference>
<dbReference type="InterPro" id="IPR002110">
    <property type="entry name" value="Ankyrin_rpt"/>
</dbReference>
<keyword evidence="2" id="KW-1185">Reference proteome</keyword>
<dbReference type="SUPFAM" id="SSF48403">
    <property type="entry name" value="Ankyrin repeat"/>
    <property type="match status" value="1"/>
</dbReference>
<name>A0ABR2L5Q0_9EUKA</name>
<protein>
    <recommendedName>
        <fullName evidence="3">Ankyrin repeat protein</fullName>
    </recommendedName>
</protein>
<evidence type="ECO:0008006" key="3">
    <source>
        <dbReference type="Google" id="ProtNLM"/>
    </source>
</evidence>
<dbReference type="Pfam" id="PF00023">
    <property type="entry name" value="Ank"/>
    <property type="match status" value="1"/>
</dbReference>
<reference evidence="1 2" key="1">
    <citation type="submission" date="2024-04" db="EMBL/GenBank/DDBJ databases">
        <title>Tritrichomonas musculus Genome.</title>
        <authorList>
            <person name="Alves-Ferreira E."/>
            <person name="Grigg M."/>
            <person name="Lorenzi H."/>
            <person name="Galac M."/>
        </authorList>
    </citation>
    <scope>NUCLEOTIDE SEQUENCE [LARGE SCALE GENOMIC DNA]</scope>
    <source>
        <strain evidence="1 2">EAF2021</strain>
    </source>
</reference>
<organism evidence="1 2">
    <name type="scientific">Tritrichomonas musculus</name>
    <dbReference type="NCBI Taxonomy" id="1915356"/>
    <lineage>
        <taxon>Eukaryota</taxon>
        <taxon>Metamonada</taxon>
        <taxon>Parabasalia</taxon>
        <taxon>Tritrichomonadida</taxon>
        <taxon>Tritrichomonadidae</taxon>
        <taxon>Tritrichomonas</taxon>
    </lineage>
</organism>
<comment type="caution">
    <text evidence="1">The sequence shown here is derived from an EMBL/GenBank/DDBJ whole genome shotgun (WGS) entry which is preliminary data.</text>
</comment>
<evidence type="ECO:0000313" key="2">
    <source>
        <dbReference type="Proteomes" id="UP001470230"/>
    </source>
</evidence>